<dbReference type="STRING" id="37360.A0A0G4IYN0"/>
<proteinExistence type="predicted"/>
<evidence type="ECO:0000313" key="5">
    <source>
        <dbReference type="Proteomes" id="UP000039324"/>
    </source>
</evidence>
<reference evidence="4 6" key="2">
    <citation type="submission" date="2018-03" db="EMBL/GenBank/DDBJ databases">
        <authorList>
            <person name="Fogelqvist J."/>
        </authorList>
    </citation>
    <scope>NUCLEOTIDE SEQUENCE [LARGE SCALE GENOMIC DNA]</scope>
</reference>
<dbReference type="PANTHER" id="PTHR12612">
    <property type="entry name" value="NUCLEAR TRANSPORT FACTOR 2"/>
    <property type="match status" value="1"/>
</dbReference>
<dbReference type="InterPro" id="IPR045875">
    <property type="entry name" value="NTF2"/>
</dbReference>
<organism evidence="3 5">
    <name type="scientific">Plasmodiophora brassicae</name>
    <name type="common">Clubroot disease agent</name>
    <dbReference type="NCBI Taxonomy" id="37360"/>
    <lineage>
        <taxon>Eukaryota</taxon>
        <taxon>Sar</taxon>
        <taxon>Rhizaria</taxon>
        <taxon>Endomyxa</taxon>
        <taxon>Phytomyxea</taxon>
        <taxon>Plasmodiophorida</taxon>
        <taxon>Plasmodiophoridae</taxon>
        <taxon>Plasmodiophora</taxon>
    </lineage>
</organism>
<sequence length="132" mass="15329">MAIQEANVIVDLQADAFQSLFYETLDYHRSDVAAFYQETSTVLWNGTRITSAAAIDRFFKEMPVSKHTVTSYDIQPMADDLLVTVAGNVRYGIDQEFAFHQTFILQRDRRNLPPSNRYFIVLDTFRCHKQRV</sequence>
<feature type="domain" description="NTF2" evidence="2">
    <location>
        <begin position="13"/>
        <end position="127"/>
    </location>
</feature>
<dbReference type="PROSITE" id="PS50177">
    <property type="entry name" value="NTF2_DOMAIN"/>
    <property type="match status" value="1"/>
</dbReference>
<keyword evidence="1" id="KW-0653">Protein transport</keyword>
<dbReference type="EMBL" id="CDSF01000101">
    <property type="protein sequence ID" value="CEP00445.1"/>
    <property type="molecule type" value="Genomic_DNA"/>
</dbReference>
<geneLocation type="mitochondrion" evidence="4"/>
<protein>
    <recommendedName>
        <fullName evidence="1">NTF2-related export protein</fullName>
    </recommendedName>
</protein>
<name>A0A0G4IYN0_PLABS</name>
<evidence type="ECO:0000313" key="4">
    <source>
        <dbReference type="EMBL" id="SPQ94052.1"/>
    </source>
</evidence>
<dbReference type="GO" id="GO:0051028">
    <property type="term" value="P:mRNA transport"/>
    <property type="evidence" value="ECO:0007669"/>
    <property type="project" value="UniProtKB-UniRule"/>
</dbReference>
<gene>
    <name evidence="3" type="ORF">PBRA_001499</name>
    <name evidence="4" type="ORF">PLBR_LOCUS1267</name>
</gene>
<comment type="function">
    <text evidence="1">Has a role in nuclear-cytoplasmic transport of proteins and mRNAs.</text>
</comment>
<dbReference type="OrthoDB" id="25408at2759"/>
<dbReference type="OMA" id="HFTRLYY"/>
<dbReference type="GO" id="GO:0005737">
    <property type="term" value="C:cytoplasm"/>
    <property type="evidence" value="ECO:0007669"/>
    <property type="project" value="UniProtKB-SubCell"/>
</dbReference>
<dbReference type="GO" id="GO:0006913">
    <property type="term" value="P:nucleocytoplasmic transport"/>
    <property type="evidence" value="ECO:0007669"/>
    <property type="project" value="UniProtKB-UniRule"/>
</dbReference>
<reference evidence="3 5" key="1">
    <citation type="submission" date="2015-02" db="EMBL/GenBank/DDBJ databases">
        <authorList>
            <person name="Chooi Y.-H."/>
        </authorList>
    </citation>
    <scope>NUCLEOTIDE SEQUENCE [LARGE SCALE GENOMIC DNA]</scope>
    <source>
        <strain evidence="3">E3</strain>
    </source>
</reference>
<keyword evidence="1" id="KW-0539">Nucleus</keyword>
<evidence type="ECO:0000256" key="1">
    <source>
        <dbReference type="RuleBase" id="RU369002"/>
    </source>
</evidence>
<keyword evidence="1" id="KW-0963">Cytoplasm</keyword>
<dbReference type="InterPro" id="IPR002075">
    <property type="entry name" value="NTF2_dom"/>
</dbReference>
<dbReference type="Proteomes" id="UP000290189">
    <property type="component" value="Unassembled WGS sequence"/>
</dbReference>
<dbReference type="Pfam" id="PF02136">
    <property type="entry name" value="NTF2"/>
    <property type="match status" value="1"/>
</dbReference>
<dbReference type="GO" id="GO:0015031">
    <property type="term" value="P:protein transport"/>
    <property type="evidence" value="ECO:0007669"/>
    <property type="project" value="UniProtKB-KW"/>
</dbReference>
<dbReference type="AlphaFoldDB" id="A0A0G4IYN0"/>
<dbReference type="SUPFAM" id="SSF54427">
    <property type="entry name" value="NTF2-like"/>
    <property type="match status" value="1"/>
</dbReference>
<keyword evidence="4" id="KW-0496">Mitochondrion</keyword>
<keyword evidence="1" id="KW-0813">Transport</keyword>
<evidence type="ECO:0000313" key="3">
    <source>
        <dbReference type="EMBL" id="CEP00445.1"/>
    </source>
</evidence>
<comment type="subcellular location">
    <subcellularLocation>
        <location evidence="1">Cytoplasm</location>
    </subcellularLocation>
    <subcellularLocation>
        <location evidence="1">Nucleus</location>
    </subcellularLocation>
</comment>
<evidence type="ECO:0000313" key="6">
    <source>
        <dbReference type="Proteomes" id="UP000290189"/>
    </source>
</evidence>
<dbReference type="Proteomes" id="UP000039324">
    <property type="component" value="Unassembled WGS sequence"/>
</dbReference>
<dbReference type="InterPro" id="IPR018222">
    <property type="entry name" value="Nuclear_transport_factor_2_euk"/>
</dbReference>
<dbReference type="GO" id="GO:0005634">
    <property type="term" value="C:nucleus"/>
    <property type="evidence" value="ECO:0007669"/>
    <property type="project" value="UniProtKB-SubCell"/>
</dbReference>
<dbReference type="EMBL" id="OVEO01000002">
    <property type="protein sequence ID" value="SPQ94052.1"/>
    <property type="molecule type" value="Genomic_DNA"/>
</dbReference>
<keyword evidence="5" id="KW-1185">Reference proteome</keyword>
<accession>A0A0G4IYN0</accession>
<dbReference type="Gene3D" id="3.10.450.50">
    <property type="match status" value="1"/>
</dbReference>
<dbReference type="InterPro" id="IPR032710">
    <property type="entry name" value="NTF2-like_dom_sf"/>
</dbReference>
<evidence type="ECO:0000259" key="2">
    <source>
        <dbReference type="PROSITE" id="PS50177"/>
    </source>
</evidence>